<dbReference type="PANTHER" id="PTHR30349:SF41">
    <property type="entry name" value="INTEGRASE_RECOMBINASE PROTEIN MJ0367-RELATED"/>
    <property type="match status" value="1"/>
</dbReference>
<dbReference type="GO" id="GO:0015074">
    <property type="term" value="P:DNA integration"/>
    <property type="evidence" value="ECO:0007669"/>
    <property type="project" value="InterPro"/>
</dbReference>
<dbReference type="CDD" id="cd00397">
    <property type="entry name" value="DNA_BRE_C"/>
    <property type="match status" value="1"/>
</dbReference>
<dbReference type="Proteomes" id="UP000586827">
    <property type="component" value="Unassembled WGS sequence"/>
</dbReference>
<sequence length="386" mass="43367">MSSALARHHGRSPAQQPWHRRCPVTVQSTGNIEAAMLLIDRLGVSIDDLRSAAIEKPHVPTFGEYIPVVYNAMPATATRDTYMSYWTKLWPDKRLDEPTVTELKTLIEEARQNRRICRSDRGGQYAVEHFVNALRCLYRFAIDDRYITKEEDPSARLEPPKPLPSNRRALPGELLAAVNHAAAEGGNDPALDTLLLRLHTETACRLGGALALRPEDLDPTQSLILLREKGQKERWQPVTPTLMTALQNQYAERIAYFDPGRTTAINGRPLTIDARQRLLRYRNGLPMSKRRYQILWERIGGAVPAVATHGISTHWLRHTTLRWVERNFGHSVAKAYAGHANQHSRGATTIYTRAGIEEVAEALAAMTGEPHPLASDPGLSWHQADR</sequence>
<dbReference type="InterPro" id="IPR011010">
    <property type="entry name" value="DNA_brk_join_enz"/>
</dbReference>
<comment type="caution">
    <text evidence="6">The sequence shown here is derived from an EMBL/GenBank/DDBJ whole genome shotgun (WGS) entry which is preliminary data.</text>
</comment>
<dbReference type="Gene3D" id="1.10.443.10">
    <property type="entry name" value="Intergrase catalytic core"/>
    <property type="match status" value="1"/>
</dbReference>
<evidence type="ECO:0000313" key="7">
    <source>
        <dbReference type="Proteomes" id="UP000586827"/>
    </source>
</evidence>
<dbReference type="SUPFAM" id="SSF56349">
    <property type="entry name" value="DNA breaking-rejoining enzymes"/>
    <property type="match status" value="1"/>
</dbReference>
<gene>
    <name evidence="6" type="ORF">HLB23_13705</name>
</gene>
<keyword evidence="3" id="KW-0233">DNA recombination</keyword>
<evidence type="ECO:0000259" key="5">
    <source>
        <dbReference type="PROSITE" id="PS51898"/>
    </source>
</evidence>
<organism evidence="6 7">
    <name type="scientific">Nocardia uniformis</name>
    <dbReference type="NCBI Taxonomy" id="53432"/>
    <lineage>
        <taxon>Bacteria</taxon>
        <taxon>Bacillati</taxon>
        <taxon>Actinomycetota</taxon>
        <taxon>Actinomycetes</taxon>
        <taxon>Mycobacteriales</taxon>
        <taxon>Nocardiaceae</taxon>
        <taxon>Nocardia</taxon>
    </lineage>
</organism>
<dbReference type="Pfam" id="PF00589">
    <property type="entry name" value="Phage_integrase"/>
    <property type="match status" value="1"/>
</dbReference>
<evidence type="ECO:0000256" key="1">
    <source>
        <dbReference type="ARBA" id="ARBA00008857"/>
    </source>
</evidence>
<dbReference type="GO" id="GO:0006310">
    <property type="term" value="P:DNA recombination"/>
    <property type="evidence" value="ECO:0007669"/>
    <property type="project" value="UniProtKB-KW"/>
</dbReference>
<dbReference type="GO" id="GO:0003677">
    <property type="term" value="F:DNA binding"/>
    <property type="evidence" value="ECO:0007669"/>
    <property type="project" value="UniProtKB-KW"/>
</dbReference>
<keyword evidence="7" id="KW-1185">Reference proteome</keyword>
<name>A0A849BWG1_9NOCA</name>
<protein>
    <submittedName>
        <fullName evidence="6">Tyrosine-type recombinase/integrase</fullName>
    </submittedName>
</protein>
<dbReference type="EMBL" id="JABELX010000004">
    <property type="protein sequence ID" value="NNH70902.1"/>
    <property type="molecule type" value="Genomic_DNA"/>
</dbReference>
<feature type="region of interest" description="Disordered" evidence="4">
    <location>
        <begin position="1"/>
        <end position="21"/>
    </location>
</feature>
<dbReference type="InterPro" id="IPR050090">
    <property type="entry name" value="Tyrosine_recombinase_XerCD"/>
</dbReference>
<evidence type="ECO:0000256" key="2">
    <source>
        <dbReference type="ARBA" id="ARBA00023125"/>
    </source>
</evidence>
<evidence type="ECO:0000256" key="3">
    <source>
        <dbReference type="ARBA" id="ARBA00023172"/>
    </source>
</evidence>
<accession>A0A849BWG1</accession>
<proteinExistence type="inferred from homology"/>
<dbReference type="PROSITE" id="PS51898">
    <property type="entry name" value="TYR_RECOMBINASE"/>
    <property type="match status" value="1"/>
</dbReference>
<keyword evidence="2" id="KW-0238">DNA-binding</keyword>
<comment type="similarity">
    <text evidence="1">Belongs to the 'phage' integrase family.</text>
</comment>
<feature type="compositionally biased region" description="Basic residues" evidence="4">
    <location>
        <begin position="1"/>
        <end position="11"/>
    </location>
</feature>
<evidence type="ECO:0000313" key="6">
    <source>
        <dbReference type="EMBL" id="NNH70902.1"/>
    </source>
</evidence>
<dbReference type="AlphaFoldDB" id="A0A849BWG1"/>
<feature type="domain" description="Tyr recombinase" evidence="5">
    <location>
        <begin position="165"/>
        <end position="364"/>
    </location>
</feature>
<reference evidence="6 7" key="1">
    <citation type="submission" date="2020-05" db="EMBL/GenBank/DDBJ databases">
        <title>MicrobeNet Type strains.</title>
        <authorList>
            <person name="Nicholson A.C."/>
        </authorList>
    </citation>
    <scope>NUCLEOTIDE SEQUENCE [LARGE SCALE GENOMIC DNA]</scope>
    <source>
        <strain evidence="6 7">JCM 3224</strain>
    </source>
</reference>
<evidence type="ECO:0000256" key="4">
    <source>
        <dbReference type="SAM" id="MobiDB-lite"/>
    </source>
</evidence>
<dbReference type="PANTHER" id="PTHR30349">
    <property type="entry name" value="PHAGE INTEGRASE-RELATED"/>
    <property type="match status" value="1"/>
</dbReference>
<dbReference type="InterPro" id="IPR013762">
    <property type="entry name" value="Integrase-like_cat_sf"/>
</dbReference>
<dbReference type="InterPro" id="IPR002104">
    <property type="entry name" value="Integrase_catalytic"/>
</dbReference>